<keyword evidence="2" id="KW-0378">Hydrolase</keyword>
<evidence type="ECO:0000313" key="2">
    <source>
        <dbReference type="EMBL" id="TEW27708.1"/>
    </source>
</evidence>
<dbReference type="GO" id="GO:0004519">
    <property type="term" value="F:endonuclease activity"/>
    <property type="evidence" value="ECO:0007669"/>
    <property type="project" value="UniProtKB-KW"/>
</dbReference>
<dbReference type="RefSeq" id="WP_132995531.1">
    <property type="nucleotide sequence ID" value="NZ_CP186878.1"/>
</dbReference>
<reference evidence="2 3" key="1">
    <citation type="submission" date="2019-03" db="EMBL/GenBank/DDBJ databases">
        <title>Horizontal Gene Transfer Machinery in Histophilus somni.</title>
        <authorList>
            <person name="Mostafa Nazari M."/>
            <person name="Liljebjelke K."/>
        </authorList>
    </citation>
    <scope>NUCLEOTIDE SEQUENCE [LARGE SCALE GENOMIC DNA]</scope>
    <source>
        <strain evidence="2 3">UOC-EPH-KLM-04</strain>
    </source>
</reference>
<name>A0AAX2S0I6_HISSO</name>
<organism evidence="2 3">
    <name type="scientific">Histophilus somni</name>
    <name type="common">Haemophilus somnus</name>
    <dbReference type="NCBI Taxonomy" id="731"/>
    <lineage>
        <taxon>Bacteria</taxon>
        <taxon>Pseudomonadati</taxon>
        <taxon>Pseudomonadota</taxon>
        <taxon>Gammaproteobacteria</taxon>
        <taxon>Pasteurellales</taxon>
        <taxon>Pasteurellaceae</taxon>
        <taxon>Histophilus</taxon>
    </lineage>
</organism>
<dbReference type="Proteomes" id="UP000297565">
    <property type="component" value="Unassembled WGS sequence"/>
</dbReference>
<keyword evidence="2" id="KW-0540">Nuclease</keyword>
<proteinExistence type="predicted"/>
<evidence type="ECO:0000259" key="1">
    <source>
        <dbReference type="Pfam" id="PF13391"/>
    </source>
</evidence>
<feature type="domain" description="HNH nuclease" evidence="1">
    <location>
        <begin position="258"/>
        <end position="313"/>
    </location>
</feature>
<accession>A0AAX2S0I6</accession>
<dbReference type="Pfam" id="PF13391">
    <property type="entry name" value="HNH_2"/>
    <property type="match status" value="1"/>
</dbReference>
<gene>
    <name evidence="2" type="ORF">E2R48_09340</name>
</gene>
<dbReference type="EMBL" id="SNRV01000033">
    <property type="protein sequence ID" value="TEW27708.1"/>
    <property type="molecule type" value="Genomic_DNA"/>
</dbReference>
<comment type="caution">
    <text evidence="2">The sequence shown here is derived from an EMBL/GenBank/DDBJ whole genome shotgun (WGS) entry which is preliminary data.</text>
</comment>
<dbReference type="AlphaFoldDB" id="A0AAX2S0I6"/>
<protein>
    <submittedName>
        <fullName evidence="2">HNH endonuclease</fullName>
    </submittedName>
</protein>
<keyword evidence="2" id="KW-0255">Endonuclease</keyword>
<dbReference type="InterPro" id="IPR003615">
    <property type="entry name" value="HNH_nuc"/>
</dbReference>
<evidence type="ECO:0000313" key="3">
    <source>
        <dbReference type="Proteomes" id="UP000297565"/>
    </source>
</evidence>
<sequence length="373" mass="43911">MQKFQKIHVNGENYIIIDAIQNLRAEDSFIHRKNKLSIFTGNGEARKYVGSYVGNSGSRLSDFFEYHNRGAAKQVNNKRAEYPTIQENCFFSKSNLLKYLYDARVEFHKQEQHYHTDISEYYNDYLNSIIDLKNEINEFSIYDVSDLVTGNPTRRRGYIRSDADIWNIWRALILPKISYLSILKLLPEKIQGKEQKPLFYFRVFLDYQFRSIVHPKLTESSSQMTEKLIDENKGAVKRTGRKGQSEYRRKVLDYMPQCPFTLIKDDVLLKASHIKPYSVCISEGKENEALDHLNGLSLTPTYDWLFDQGYITFTDNGELICGTQLSIYTWEKLHINPNAKNKMRIYPEGREKYLDYHRKFVFQDNIDDMILKS</sequence>